<evidence type="ECO:0000313" key="13">
    <source>
        <dbReference type="Proteomes" id="UP000320146"/>
    </source>
</evidence>
<evidence type="ECO:0000256" key="3">
    <source>
        <dbReference type="ARBA" id="ARBA00022618"/>
    </source>
</evidence>
<evidence type="ECO:0000256" key="2">
    <source>
        <dbReference type="ARBA" id="ARBA00022490"/>
    </source>
</evidence>
<keyword evidence="6 9" id="KW-0238">DNA-binding</keyword>
<dbReference type="Pfam" id="PF00589">
    <property type="entry name" value="Phage_integrase"/>
    <property type="match status" value="1"/>
</dbReference>
<dbReference type="SUPFAM" id="SSF56349">
    <property type="entry name" value="DNA breaking-rejoining enzymes"/>
    <property type="match status" value="1"/>
</dbReference>
<protein>
    <recommendedName>
        <fullName evidence="9">Tyrosine recombinase XerC</fullName>
    </recommendedName>
</protein>
<dbReference type="HAMAP" id="MF_01808">
    <property type="entry name" value="Recomb_XerC_XerD"/>
    <property type="match status" value="1"/>
</dbReference>
<feature type="active site" description="O-(3'-phospho-DNA)-tyrosine intermediate" evidence="9">
    <location>
        <position position="269"/>
    </location>
</feature>
<dbReference type="EMBL" id="SHBL01000003">
    <property type="protein sequence ID" value="RZO24766.1"/>
    <property type="molecule type" value="Genomic_DNA"/>
</dbReference>
<dbReference type="GO" id="GO:0009037">
    <property type="term" value="F:tyrosine-based site-specific recombinase activity"/>
    <property type="evidence" value="ECO:0007669"/>
    <property type="project" value="UniProtKB-UniRule"/>
</dbReference>
<feature type="active site" evidence="9">
    <location>
        <position position="237"/>
    </location>
</feature>
<comment type="subunit">
    <text evidence="9">Forms a cyclic heterotetrameric complex composed of two molecules of XerC and two molecules of XerD.</text>
</comment>
<keyword evidence="2 9" id="KW-0963">Cytoplasm</keyword>
<feature type="domain" description="Core-binding (CB)" evidence="11">
    <location>
        <begin position="1"/>
        <end position="83"/>
    </location>
</feature>
<dbReference type="CDD" id="cd00798">
    <property type="entry name" value="INT_XerDC_C"/>
    <property type="match status" value="1"/>
</dbReference>
<dbReference type="Gene3D" id="1.10.150.130">
    <property type="match status" value="1"/>
</dbReference>
<keyword evidence="4 9" id="KW-0159">Chromosome partition</keyword>
<dbReference type="Pfam" id="PF02899">
    <property type="entry name" value="Phage_int_SAM_1"/>
    <property type="match status" value="1"/>
</dbReference>
<dbReference type="GO" id="GO:0007059">
    <property type="term" value="P:chromosome segregation"/>
    <property type="evidence" value="ECO:0007669"/>
    <property type="project" value="UniProtKB-UniRule"/>
</dbReference>
<dbReference type="InterPro" id="IPR013762">
    <property type="entry name" value="Integrase-like_cat_sf"/>
</dbReference>
<organism evidence="12 13">
    <name type="scientific">SAR86 cluster bacterium</name>
    <dbReference type="NCBI Taxonomy" id="2030880"/>
    <lineage>
        <taxon>Bacteria</taxon>
        <taxon>Pseudomonadati</taxon>
        <taxon>Pseudomonadota</taxon>
        <taxon>Gammaproteobacteria</taxon>
        <taxon>SAR86 cluster</taxon>
    </lineage>
</organism>
<dbReference type="GO" id="GO:0003677">
    <property type="term" value="F:DNA binding"/>
    <property type="evidence" value="ECO:0007669"/>
    <property type="project" value="UniProtKB-UniRule"/>
</dbReference>
<keyword evidence="8 9" id="KW-0131">Cell cycle</keyword>
<evidence type="ECO:0000256" key="1">
    <source>
        <dbReference type="ARBA" id="ARBA00004496"/>
    </source>
</evidence>
<evidence type="ECO:0000259" key="11">
    <source>
        <dbReference type="PROSITE" id="PS51900"/>
    </source>
</evidence>
<dbReference type="PROSITE" id="PS51900">
    <property type="entry name" value="CB"/>
    <property type="match status" value="1"/>
</dbReference>
<evidence type="ECO:0000256" key="6">
    <source>
        <dbReference type="ARBA" id="ARBA00023125"/>
    </source>
</evidence>
<comment type="caution">
    <text evidence="12">The sequence shown here is derived from an EMBL/GenBank/DDBJ whole genome shotgun (WGS) entry which is preliminary data.</text>
</comment>
<dbReference type="InterPro" id="IPR050090">
    <property type="entry name" value="Tyrosine_recombinase_XerCD"/>
</dbReference>
<feature type="active site" evidence="9">
    <location>
        <position position="234"/>
    </location>
</feature>
<accession>A0A520MUA9</accession>
<evidence type="ECO:0000256" key="7">
    <source>
        <dbReference type="ARBA" id="ARBA00023172"/>
    </source>
</evidence>
<dbReference type="InterPro" id="IPR002104">
    <property type="entry name" value="Integrase_catalytic"/>
</dbReference>
<feature type="active site" evidence="9">
    <location>
        <position position="167"/>
    </location>
</feature>
<feature type="domain" description="Tyr recombinase" evidence="10">
    <location>
        <begin position="104"/>
        <end position="282"/>
    </location>
</feature>
<dbReference type="GO" id="GO:0051301">
    <property type="term" value="P:cell division"/>
    <property type="evidence" value="ECO:0007669"/>
    <property type="project" value="UniProtKB-KW"/>
</dbReference>
<proteinExistence type="inferred from homology"/>
<keyword evidence="7 9" id="KW-0233">DNA recombination</keyword>
<dbReference type="InterPro" id="IPR011010">
    <property type="entry name" value="DNA_brk_join_enz"/>
</dbReference>
<evidence type="ECO:0000256" key="4">
    <source>
        <dbReference type="ARBA" id="ARBA00022829"/>
    </source>
</evidence>
<keyword evidence="5 9" id="KW-0229">DNA integration</keyword>
<dbReference type="InterPro" id="IPR023009">
    <property type="entry name" value="Tyrosine_recombinase_XerC/XerD"/>
</dbReference>
<evidence type="ECO:0000256" key="5">
    <source>
        <dbReference type="ARBA" id="ARBA00022908"/>
    </source>
</evidence>
<dbReference type="PROSITE" id="PS51898">
    <property type="entry name" value="TYR_RECOMBINASE"/>
    <property type="match status" value="1"/>
</dbReference>
<evidence type="ECO:0000256" key="9">
    <source>
        <dbReference type="HAMAP-Rule" id="MF_01808"/>
    </source>
</evidence>
<dbReference type="InterPro" id="IPR010998">
    <property type="entry name" value="Integrase_recombinase_N"/>
</dbReference>
<evidence type="ECO:0000313" key="12">
    <source>
        <dbReference type="EMBL" id="RZO24766.1"/>
    </source>
</evidence>
<feature type="active site" evidence="9">
    <location>
        <position position="143"/>
    </location>
</feature>
<dbReference type="GO" id="GO:0006313">
    <property type="term" value="P:DNA transposition"/>
    <property type="evidence" value="ECO:0007669"/>
    <property type="project" value="UniProtKB-UniRule"/>
</dbReference>
<dbReference type="AlphaFoldDB" id="A0A520MUA9"/>
<name>A0A520MUA9_9GAMM</name>
<evidence type="ECO:0000259" key="10">
    <source>
        <dbReference type="PROSITE" id="PS51898"/>
    </source>
</evidence>
<dbReference type="PANTHER" id="PTHR30349">
    <property type="entry name" value="PHAGE INTEGRASE-RELATED"/>
    <property type="match status" value="1"/>
</dbReference>
<sequence length="297" mass="34211">MDEFKKRLKEFLKIKNYSYHTISNYERDINRFLQFLEENKFMPEDLSSPVITKWIISLRKNGLGNRSIQRNISSLKNFYKFLFKSGLIETNFFATIQSPKIGETLPKALTPEDVEKLLSFNPKSVSDIRDKAFLELLYSSGLRVSEAVNVNISSFESDFSFVKVLGKGQKERMLPVGKFAKEAILTWLESRTKLDGSSKALFLNKFGKRISIRAMQERIYRISIAQGLAPVSPHMLRHSFATHMLESSGDLRSIQEMLGHSSLSTTQIYTKLNFQQLAKIYDRSHPHGKKENKINNI</sequence>
<reference evidence="12 13" key="1">
    <citation type="submission" date="2019-02" db="EMBL/GenBank/DDBJ databases">
        <title>Prokaryotic population dynamics and viral predation in marine succession experiment using metagenomics: the confinement effect.</title>
        <authorList>
            <person name="Haro-Moreno J.M."/>
            <person name="Rodriguez-Valera F."/>
            <person name="Lopez-Perez M."/>
        </authorList>
    </citation>
    <scope>NUCLEOTIDE SEQUENCE [LARGE SCALE GENOMIC DNA]</scope>
    <source>
        <strain evidence="12">MED-G166</strain>
    </source>
</reference>
<dbReference type="InterPro" id="IPR004107">
    <property type="entry name" value="Integrase_SAM-like_N"/>
</dbReference>
<feature type="active site" evidence="9">
    <location>
        <position position="260"/>
    </location>
</feature>
<gene>
    <name evidence="9" type="primary">xerC</name>
    <name evidence="12" type="ORF">EVA99_00625</name>
</gene>
<dbReference type="InterPro" id="IPR044068">
    <property type="entry name" value="CB"/>
</dbReference>
<dbReference type="Gene3D" id="1.10.443.10">
    <property type="entry name" value="Intergrase catalytic core"/>
    <property type="match status" value="1"/>
</dbReference>
<comment type="function">
    <text evidence="9">Site-specific tyrosine recombinase, which acts by catalyzing the cutting and rejoining of the recombining DNA molecules. The XerC-XerD complex is essential to convert dimers of the bacterial chromosome into monomers to permit their segregation at cell division. It also contributes to the segregational stability of plasmids.</text>
</comment>
<dbReference type="GO" id="GO:0005737">
    <property type="term" value="C:cytoplasm"/>
    <property type="evidence" value="ECO:0007669"/>
    <property type="project" value="UniProtKB-SubCell"/>
</dbReference>
<evidence type="ECO:0000256" key="8">
    <source>
        <dbReference type="ARBA" id="ARBA00023306"/>
    </source>
</evidence>
<dbReference type="PANTHER" id="PTHR30349:SF81">
    <property type="entry name" value="TYROSINE RECOMBINASE XERC"/>
    <property type="match status" value="1"/>
</dbReference>
<comment type="subcellular location">
    <subcellularLocation>
        <location evidence="1 9">Cytoplasm</location>
    </subcellularLocation>
</comment>
<comment type="similarity">
    <text evidence="9">Belongs to the 'phage' integrase family. XerC subfamily.</text>
</comment>
<keyword evidence="3 9" id="KW-0132">Cell division</keyword>
<dbReference type="Proteomes" id="UP000320146">
    <property type="component" value="Unassembled WGS sequence"/>
</dbReference>